<gene>
    <name evidence="2" type="ORF">D5H78_10865</name>
</gene>
<feature type="compositionally biased region" description="Basic and acidic residues" evidence="1">
    <location>
        <begin position="29"/>
        <end position="39"/>
    </location>
</feature>
<feature type="compositionally biased region" description="Polar residues" evidence="1">
    <location>
        <begin position="62"/>
        <end position="71"/>
    </location>
</feature>
<sequence>MSEQTPEDLRRAQQPVGATTPGYQPEQEDGPRDPDRPDHYTGTPSFGVDDPERVDAEVQAGGSPTATDARD</sequence>
<evidence type="ECO:0000313" key="2">
    <source>
        <dbReference type="EMBL" id="RJK96050.1"/>
    </source>
</evidence>
<dbReference type="EMBL" id="QZEZ01000004">
    <property type="protein sequence ID" value="RJK96050.1"/>
    <property type="molecule type" value="Genomic_DNA"/>
</dbReference>
<proteinExistence type="predicted"/>
<dbReference type="RefSeq" id="WP_119950476.1">
    <property type="nucleotide sequence ID" value="NZ_QZEZ01000004.1"/>
</dbReference>
<comment type="caution">
    <text evidence="2">The sequence shown here is derived from an EMBL/GenBank/DDBJ whole genome shotgun (WGS) entry which is preliminary data.</text>
</comment>
<protein>
    <submittedName>
        <fullName evidence="2">Uncharacterized protein</fullName>
    </submittedName>
</protein>
<keyword evidence="3" id="KW-1185">Reference proteome</keyword>
<dbReference type="AlphaFoldDB" id="A0A3A3YZ75"/>
<dbReference type="Proteomes" id="UP000265614">
    <property type="component" value="Unassembled WGS sequence"/>
</dbReference>
<feature type="region of interest" description="Disordered" evidence="1">
    <location>
        <begin position="1"/>
        <end position="71"/>
    </location>
</feature>
<reference evidence="2 3" key="1">
    <citation type="submission" date="2018-09" db="EMBL/GenBank/DDBJ databases">
        <title>YIM 75000 draft genome.</title>
        <authorList>
            <person name="Tang S."/>
            <person name="Feng Y."/>
        </authorList>
    </citation>
    <scope>NUCLEOTIDE SEQUENCE [LARGE SCALE GENOMIC DNA]</scope>
    <source>
        <strain evidence="2 3">YIM 75000</strain>
    </source>
</reference>
<evidence type="ECO:0000256" key="1">
    <source>
        <dbReference type="SAM" id="MobiDB-lite"/>
    </source>
</evidence>
<evidence type="ECO:0000313" key="3">
    <source>
        <dbReference type="Proteomes" id="UP000265614"/>
    </source>
</evidence>
<name>A0A3A3YZ75_9ACTN</name>
<accession>A0A3A3YZ75</accession>
<organism evidence="2 3">
    <name type="scientific">Vallicoccus soli</name>
    <dbReference type="NCBI Taxonomy" id="2339232"/>
    <lineage>
        <taxon>Bacteria</taxon>
        <taxon>Bacillati</taxon>
        <taxon>Actinomycetota</taxon>
        <taxon>Actinomycetes</taxon>
        <taxon>Motilibacterales</taxon>
        <taxon>Vallicoccaceae</taxon>
        <taxon>Vallicoccus</taxon>
    </lineage>
</organism>